<evidence type="ECO:0000313" key="2">
    <source>
        <dbReference type="Proteomes" id="UP001498398"/>
    </source>
</evidence>
<name>A0ABR1J9D2_9AGAR</name>
<accession>A0ABR1J9D2</accession>
<evidence type="ECO:0000313" key="1">
    <source>
        <dbReference type="EMBL" id="KAK7454010.1"/>
    </source>
</evidence>
<dbReference type="Proteomes" id="UP001498398">
    <property type="component" value="Unassembled WGS sequence"/>
</dbReference>
<organism evidence="1 2">
    <name type="scientific">Marasmiellus scandens</name>
    <dbReference type="NCBI Taxonomy" id="2682957"/>
    <lineage>
        <taxon>Eukaryota</taxon>
        <taxon>Fungi</taxon>
        <taxon>Dikarya</taxon>
        <taxon>Basidiomycota</taxon>
        <taxon>Agaricomycotina</taxon>
        <taxon>Agaricomycetes</taxon>
        <taxon>Agaricomycetidae</taxon>
        <taxon>Agaricales</taxon>
        <taxon>Marasmiineae</taxon>
        <taxon>Omphalotaceae</taxon>
        <taxon>Marasmiellus</taxon>
    </lineage>
</organism>
<comment type="caution">
    <text evidence="1">The sequence shown here is derived from an EMBL/GenBank/DDBJ whole genome shotgun (WGS) entry which is preliminary data.</text>
</comment>
<protein>
    <submittedName>
        <fullName evidence="1">Uncharacterized protein</fullName>
    </submittedName>
</protein>
<keyword evidence="2" id="KW-1185">Reference proteome</keyword>
<dbReference type="EMBL" id="JBANRG010000025">
    <property type="protein sequence ID" value="KAK7454010.1"/>
    <property type="molecule type" value="Genomic_DNA"/>
</dbReference>
<gene>
    <name evidence="1" type="ORF">VKT23_011520</name>
</gene>
<proteinExistence type="predicted"/>
<sequence>MGTPGTVTVRWKNRYWVVYHRYDAYPEGLGVEVLRSIPKKPHEYQKWLENLQQEIEGKVNDYLDDREKVLSDNEEVRTTEPEPLGCDYEIDLDHEVFLYDTKPLFSLKSMPPEDEFVEILGDFDQYPNYLLRTRVPEQYRYNWKTVPPIVNPSDLETYRSLIGPNAIVNDIAQLLGIPEYSTPAEECRIATYESLVNVYLQARNTDYFFSRIDTIASSKDIPLDITSLGVSIITHGLSPMVFDTSSSPLYAANSSFSSLSKGYDWIVWGHCIVKMATHLDDEANLQAAIVEIANLIQEEHVFQIEAVYGILFSFSHCVLIRAEFSSGTFTYTHSPPLQFLPVDYPVDGSTPGITAVARLGHVLYRHVLASWFSVPYIVQLKDKKKEPAVLRVPTEIWRIIADQLHYYVDLELCASISQASEQATIDSMSFPRVDGATLFTSVAQEKARTASLQPKPSIEYEKIEWQMQEGKDRNTFESIFDARTYGKGSTFKDFRERSWTPHPKEIKGRVHLEFGYSEGIALHRLLKVPKRFHGAMKRSFKQVTDREVEAVTIRLDVVHSEGMGPVEIAYWRKSPPRGRGRY</sequence>
<reference evidence="1 2" key="1">
    <citation type="submission" date="2024-01" db="EMBL/GenBank/DDBJ databases">
        <title>A draft genome for the cacao thread blight pathogen Marasmiellus scandens.</title>
        <authorList>
            <person name="Baruah I.K."/>
            <person name="Leung J."/>
            <person name="Bukari Y."/>
            <person name="Amoako-Attah I."/>
            <person name="Meinhardt L.W."/>
            <person name="Bailey B.A."/>
            <person name="Cohen S.P."/>
        </authorList>
    </citation>
    <scope>NUCLEOTIDE SEQUENCE [LARGE SCALE GENOMIC DNA]</scope>
    <source>
        <strain evidence="1 2">GH-19</strain>
    </source>
</reference>